<dbReference type="Proteomes" id="UP001150238">
    <property type="component" value="Unassembled WGS sequence"/>
</dbReference>
<protein>
    <submittedName>
        <fullName evidence="1">Uncharacterized protein</fullName>
    </submittedName>
</protein>
<sequence>MQSWSPHTLTSTLGSAKNMVSFRTLLTALLTAGAISSVLAAPVLKREEPTQGETHAEIREIPKTVGVCLALPSLAAQPLGRNMP</sequence>
<accession>A0A9W9B221</accession>
<proteinExistence type="predicted"/>
<reference evidence="1" key="2">
    <citation type="journal article" date="2023" name="Proc. Natl. Acad. Sci. U.S.A.">
        <title>A global phylogenomic analysis of the shiitake genus Lentinula.</title>
        <authorList>
            <person name="Sierra-Patev S."/>
            <person name="Min B."/>
            <person name="Naranjo-Ortiz M."/>
            <person name="Looney B."/>
            <person name="Konkel Z."/>
            <person name="Slot J.C."/>
            <person name="Sakamoto Y."/>
            <person name="Steenwyk J.L."/>
            <person name="Rokas A."/>
            <person name="Carro J."/>
            <person name="Camarero S."/>
            <person name="Ferreira P."/>
            <person name="Molpeceres G."/>
            <person name="Ruiz-Duenas F.J."/>
            <person name="Serrano A."/>
            <person name="Henrissat B."/>
            <person name="Drula E."/>
            <person name="Hughes K.W."/>
            <person name="Mata J.L."/>
            <person name="Ishikawa N.K."/>
            <person name="Vargas-Isla R."/>
            <person name="Ushijima S."/>
            <person name="Smith C.A."/>
            <person name="Donoghue J."/>
            <person name="Ahrendt S."/>
            <person name="Andreopoulos W."/>
            <person name="He G."/>
            <person name="LaButti K."/>
            <person name="Lipzen A."/>
            <person name="Ng V."/>
            <person name="Riley R."/>
            <person name="Sandor L."/>
            <person name="Barry K."/>
            <person name="Martinez A.T."/>
            <person name="Xiao Y."/>
            <person name="Gibbons J.G."/>
            <person name="Terashima K."/>
            <person name="Grigoriev I.V."/>
            <person name="Hibbett D."/>
        </authorList>
    </citation>
    <scope>NUCLEOTIDE SEQUENCE</scope>
    <source>
        <strain evidence="1">Sp2 HRB7682 ss15</strain>
    </source>
</reference>
<dbReference type="EMBL" id="JANVFS010000001">
    <property type="protein sequence ID" value="KAJ4496319.1"/>
    <property type="molecule type" value="Genomic_DNA"/>
</dbReference>
<evidence type="ECO:0000313" key="2">
    <source>
        <dbReference type="Proteomes" id="UP001150238"/>
    </source>
</evidence>
<dbReference type="AlphaFoldDB" id="A0A9W9B221"/>
<organism evidence="1 2">
    <name type="scientific">Lentinula lateritia</name>
    <dbReference type="NCBI Taxonomy" id="40482"/>
    <lineage>
        <taxon>Eukaryota</taxon>
        <taxon>Fungi</taxon>
        <taxon>Dikarya</taxon>
        <taxon>Basidiomycota</taxon>
        <taxon>Agaricomycotina</taxon>
        <taxon>Agaricomycetes</taxon>
        <taxon>Agaricomycetidae</taxon>
        <taxon>Agaricales</taxon>
        <taxon>Marasmiineae</taxon>
        <taxon>Omphalotaceae</taxon>
        <taxon>Lentinula</taxon>
    </lineage>
</organism>
<gene>
    <name evidence="1" type="ORF">C8J55DRAFT_17350</name>
</gene>
<comment type="caution">
    <text evidence="1">The sequence shown here is derived from an EMBL/GenBank/DDBJ whole genome shotgun (WGS) entry which is preliminary data.</text>
</comment>
<reference evidence="1" key="1">
    <citation type="submission" date="2022-08" db="EMBL/GenBank/DDBJ databases">
        <authorList>
            <consortium name="DOE Joint Genome Institute"/>
            <person name="Min B."/>
            <person name="Riley R."/>
            <person name="Sierra-Patev S."/>
            <person name="Naranjo-Ortiz M."/>
            <person name="Looney B."/>
            <person name="Konkel Z."/>
            <person name="Slot J.C."/>
            <person name="Sakamoto Y."/>
            <person name="Steenwyk J.L."/>
            <person name="Rokas A."/>
            <person name="Carro J."/>
            <person name="Camarero S."/>
            <person name="Ferreira P."/>
            <person name="Molpeceres G."/>
            <person name="Ruiz-Duenas F.J."/>
            <person name="Serrano A."/>
            <person name="Henrissat B."/>
            <person name="Drula E."/>
            <person name="Hughes K.W."/>
            <person name="Mata J.L."/>
            <person name="Ishikawa N.K."/>
            <person name="Vargas-Isla R."/>
            <person name="Ushijima S."/>
            <person name="Smith C.A."/>
            <person name="Ahrendt S."/>
            <person name="Andreopoulos W."/>
            <person name="He G."/>
            <person name="Labutti K."/>
            <person name="Lipzen A."/>
            <person name="Ng V."/>
            <person name="Sandor L."/>
            <person name="Barry K."/>
            <person name="Martinez A.T."/>
            <person name="Xiao Y."/>
            <person name="Gibbons J.G."/>
            <person name="Terashima K."/>
            <person name="Hibbett D.S."/>
            <person name="Grigoriev I.V."/>
        </authorList>
    </citation>
    <scope>NUCLEOTIDE SEQUENCE</scope>
    <source>
        <strain evidence="1">Sp2 HRB7682 ss15</strain>
    </source>
</reference>
<evidence type="ECO:0000313" key="1">
    <source>
        <dbReference type="EMBL" id="KAJ4496319.1"/>
    </source>
</evidence>
<name>A0A9W9B221_9AGAR</name>